<evidence type="ECO:0000313" key="4">
    <source>
        <dbReference type="Proteomes" id="UP000444185"/>
    </source>
</evidence>
<dbReference type="Proteomes" id="UP000444185">
    <property type="component" value="Unassembled WGS sequence"/>
</dbReference>
<feature type="chain" id="PRO_5032649453" evidence="2">
    <location>
        <begin position="23"/>
        <end position="223"/>
    </location>
</feature>
<dbReference type="EMBL" id="WTYF01000004">
    <property type="protein sequence ID" value="MXO51079.1"/>
    <property type="molecule type" value="Genomic_DNA"/>
</dbReference>
<dbReference type="OrthoDB" id="9762853at2"/>
<evidence type="ECO:0000313" key="3">
    <source>
        <dbReference type="EMBL" id="MXO51079.1"/>
    </source>
</evidence>
<name>A0A844Y0I8_9SPHN</name>
<feature type="region of interest" description="Disordered" evidence="1">
    <location>
        <begin position="119"/>
        <end position="148"/>
    </location>
</feature>
<dbReference type="RefSeq" id="WP_160607609.1">
    <property type="nucleotide sequence ID" value="NZ_WTYF01000004.1"/>
</dbReference>
<proteinExistence type="predicted"/>
<evidence type="ECO:0000256" key="1">
    <source>
        <dbReference type="SAM" id="MobiDB-lite"/>
    </source>
</evidence>
<keyword evidence="4" id="KW-1185">Reference proteome</keyword>
<gene>
    <name evidence="3" type="ORF">GRI42_07160</name>
</gene>
<evidence type="ECO:0000256" key="2">
    <source>
        <dbReference type="SAM" id="SignalP"/>
    </source>
</evidence>
<reference evidence="3 4" key="1">
    <citation type="submission" date="2019-12" db="EMBL/GenBank/DDBJ databases">
        <title>Genomic-based taxomic classification of the family Erythrobacteraceae.</title>
        <authorList>
            <person name="Xu L."/>
        </authorList>
    </citation>
    <scope>NUCLEOTIDE SEQUENCE [LARGE SCALE GENOMIC DNA]</scope>
    <source>
        <strain evidence="3 4">DSM 16225</strain>
    </source>
</reference>
<feature type="signal peptide" evidence="2">
    <location>
        <begin position="1"/>
        <end position="22"/>
    </location>
</feature>
<comment type="caution">
    <text evidence="3">The sequence shown here is derived from an EMBL/GenBank/DDBJ whole genome shotgun (WGS) entry which is preliminary data.</text>
</comment>
<organism evidence="3 4">
    <name type="scientific">Qipengyuania gaetbuli</name>
    <dbReference type="NCBI Taxonomy" id="266952"/>
    <lineage>
        <taxon>Bacteria</taxon>
        <taxon>Pseudomonadati</taxon>
        <taxon>Pseudomonadota</taxon>
        <taxon>Alphaproteobacteria</taxon>
        <taxon>Sphingomonadales</taxon>
        <taxon>Erythrobacteraceae</taxon>
        <taxon>Qipengyuania</taxon>
    </lineage>
</organism>
<keyword evidence="2" id="KW-0732">Signal</keyword>
<dbReference type="AlphaFoldDB" id="A0A844Y0I8"/>
<protein>
    <submittedName>
        <fullName evidence="3">Uncharacterized protein</fullName>
    </submittedName>
</protein>
<accession>A0A844Y0I8</accession>
<sequence>MPTIRTIATLAAAMTFATPLSAAIYMKIPDIDGESGRATPGVEPDEIDVKMADDGTQAKDSGEAHLDYLTITLSPPASGREITHVVQQGGTSSADVPASPLHWSAEGVPLRAGVSERLRHKDRATTAEPAPRDTANGMATGKRQHRPVTLKPIEKGSRIMVPAFDGPGTLTFAGRFVGCAERAKYPHVLIGDDEGGSEAKLIGVTIASCAAEEVTLNYEKITY</sequence>